<feature type="domain" description="1,4-alpha-glucan branching enzyme C-terminal" evidence="7">
    <location>
        <begin position="456"/>
        <end position="555"/>
    </location>
</feature>
<feature type="binding site" evidence="4">
    <location>
        <position position="290"/>
    </location>
    <ligand>
        <name>substrate</name>
    </ligand>
</feature>
<dbReference type="GO" id="GO:0005576">
    <property type="term" value="C:extracellular region"/>
    <property type="evidence" value="ECO:0007669"/>
    <property type="project" value="TreeGrafter"/>
</dbReference>
<feature type="binding site" evidence="4">
    <location>
        <position position="495"/>
    </location>
    <ligand>
        <name>substrate</name>
    </ligand>
</feature>
<dbReference type="Gene3D" id="3.20.110.10">
    <property type="entry name" value="Glycoside hydrolase 38, N terminal domain"/>
    <property type="match status" value="1"/>
</dbReference>
<dbReference type="InterPro" id="IPR011330">
    <property type="entry name" value="Glyco_hydro/deAcase_b/a-brl"/>
</dbReference>
<keyword evidence="8" id="KW-0328">Glycosyltransferase</keyword>
<dbReference type="Pfam" id="PF03065">
    <property type="entry name" value="Glyco_hydro_57"/>
    <property type="match status" value="1"/>
</dbReference>
<evidence type="ECO:0000259" key="7">
    <source>
        <dbReference type="Pfam" id="PF09210"/>
    </source>
</evidence>
<dbReference type="Proteomes" id="UP000236642">
    <property type="component" value="Unassembled WGS sequence"/>
</dbReference>
<feature type="active site" description="Nucleophile" evidence="3">
    <location>
        <position position="191"/>
    </location>
</feature>
<feature type="binding site" evidence="4">
    <location>
        <position position="307"/>
    </location>
    <ligand>
        <name>substrate</name>
    </ligand>
</feature>
<keyword evidence="2 5" id="KW-0119">Carbohydrate metabolism</keyword>
<feature type="domain" description="Glycoside hydrolase family 57 N-terminal" evidence="6">
    <location>
        <begin position="8"/>
        <end position="428"/>
    </location>
</feature>
<dbReference type="InterPro" id="IPR037090">
    <property type="entry name" value="57_glycoside_trans_central"/>
</dbReference>
<dbReference type="InterPro" id="IPR028995">
    <property type="entry name" value="Glyco_hydro_57/38_cen_sf"/>
</dbReference>
<accession>A0A2H5Y9R8</accession>
<evidence type="ECO:0000256" key="1">
    <source>
        <dbReference type="ARBA" id="ARBA00006821"/>
    </source>
</evidence>
<gene>
    <name evidence="8" type="ORF">HRbin22_02447</name>
</gene>
<comment type="caution">
    <text evidence="8">The sequence shown here is derived from an EMBL/GenBank/DDBJ whole genome shotgun (WGS) entry which is preliminary data.</text>
</comment>
<dbReference type="SUPFAM" id="SSF88688">
    <property type="entry name" value="Families 57/38 glycoside transferase middle domain"/>
    <property type="match status" value="1"/>
</dbReference>
<evidence type="ECO:0000256" key="2">
    <source>
        <dbReference type="ARBA" id="ARBA00023277"/>
    </source>
</evidence>
<dbReference type="EMBL" id="BEHY01000119">
    <property type="protein sequence ID" value="GBD10182.1"/>
    <property type="molecule type" value="Genomic_DNA"/>
</dbReference>
<dbReference type="PANTHER" id="PTHR41695">
    <property type="entry name" value="1,4-ALPHA-GLUCAN BRANCHING ENZYME RV3031-RELATED"/>
    <property type="match status" value="1"/>
</dbReference>
<dbReference type="InterPro" id="IPR004300">
    <property type="entry name" value="Glyco_hydro_57_N"/>
</dbReference>
<dbReference type="PANTHER" id="PTHR41695:SF1">
    <property type="entry name" value="1,4-ALPHA-GLUCAN BRANCHING ENZYME TK1436"/>
    <property type="match status" value="1"/>
</dbReference>
<proteinExistence type="inferred from homology"/>
<feature type="binding site" evidence="4">
    <location>
        <position position="435"/>
    </location>
    <ligand>
        <name>substrate</name>
    </ligand>
</feature>
<reference evidence="9" key="1">
    <citation type="submission" date="2017-09" db="EMBL/GenBank/DDBJ databases">
        <title>Metaegenomics of thermophilic ammonia-oxidizing enrichment culture.</title>
        <authorList>
            <person name="Kato S."/>
            <person name="Suzuki K."/>
        </authorList>
    </citation>
    <scope>NUCLEOTIDE SEQUENCE [LARGE SCALE GENOMIC DNA]</scope>
</reference>
<dbReference type="GO" id="GO:0030979">
    <property type="term" value="P:alpha-glucan biosynthetic process"/>
    <property type="evidence" value="ECO:0007669"/>
    <property type="project" value="InterPro"/>
</dbReference>
<dbReference type="GO" id="GO:0003844">
    <property type="term" value="F:1,4-alpha-glucan branching enzyme activity"/>
    <property type="evidence" value="ECO:0007669"/>
    <property type="project" value="UniProtKB-EC"/>
</dbReference>
<dbReference type="SUPFAM" id="SSF88713">
    <property type="entry name" value="Glycoside hydrolase/deacetylase"/>
    <property type="match status" value="1"/>
</dbReference>
<dbReference type="Pfam" id="PF09210">
    <property type="entry name" value="BE_C"/>
    <property type="match status" value="1"/>
</dbReference>
<sequence length="561" mass="65165">MKRIGAFTFVLHAHIPYCRRAGRWPHGEEWLHEAIAETYLPLLDALYDLHEQGIPARLTLSLTPVLADQLADPLIQEHFIEYVIDRRGRAEQDVARFEREGNAHLRELARFYVEFYDRRLRHFTGRYGRDLIRAFRQLQEAGVLELVTSAATHGYLPLFSRDSSIRGQLRVGVQTYRRFFGRDPFSIWLPECAYRPAYRLPDGTIRPGLEFFLAREGFRLFFAETHAVEGGRPVGKAAGDAIGPYGQIVRHYVIPFETVAQARGTTYRPYYVARTDAPGAEHSGVAVVARNNRTGMQVWSADWGYPGDFDYREFHKKDGRSGLQYWRVTGKVDLGEKDYYHPEWAARKVEEHARHFVDLVHDLLREFHRANGQVGLIASNYDAELFGHWWFEGVDWIREVLRRLAESEEVWLTTAREYVEAYPPSEVLILPESSWGLGGGHWTWDNPETHWMWEPIHEAEARMERLAARHLEADAATRKVLNQAARELLLLQASDWPFLVTTGQARAYAIERFMTHLERFDALCRSVEAGHPDENLAEEYEELDRVFPDLDYRWWDPEGRG</sequence>
<organism evidence="8 9">
    <name type="scientific">Candidatus Thermoflexus japonica</name>
    <dbReference type="NCBI Taxonomy" id="2035417"/>
    <lineage>
        <taxon>Bacteria</taxon>
        <taxon>Bacillati</taxon>
        <taxon>Chloroflexota</taxon>
        <taxon>Thermoflexia</taxon>
        <taxon>Thermoflexales</taxon>
        <taxon>Thermoflexaceae</taxon>
        <taxon>Thermoflexus</taxon>
    </lineage>
</organism>
<dbReference type="AlphaFoldDB" id="A0A2H5Y9R8"/>
<comment type="similarity">
    <text evidence="1 5">Belongs to the glycosyl hydrolase 57 family.</text>
</comment>
<evidence type="ECO:0000313" key="9">
    <source>
        <dbReference type="Proteomes" id="UP000236642"/>
    </source>
</evidence>
<feature type="active site" description="Proton donor" evidence="3">
    <location>
        <position position="382"/>
    </location>
</feature>
<dbReference type="InterPro" id="IPR027291">
    <property type="entry name" value="Glyco_hydro_38_N_sf"/>
</dbReference>
<evidence type="ECO:0000259" key="6">
    <source>
        <dbReference type="Pfam" id="PF03065"/>
    </source>
</evidence>
<dbReference type="Gene3D" id="1.20.1430.10">
    <property type="entry name" value="Families 57/38 glycoside transferase, middle domain"/>
    <property type="match status" value="1"/>
</dbReference>
<dbReference type="InterPro" id="IPR015293">
    <property type="entry name" value="BE_C"/>
</dbReference>
<dbReference type="InterPro" id="IPR040042">
    <property type="entry name" value="Branching_enz_MT3115-like"/>
</dbReference>
<evidence type="ECO:0000256" key="4">
    <source>
        <dbReference type="PIRSR" id="PIRSR640042-2"/>
    </source>
</evidence>
<evidence type="ECO:0000256" key="5">
    <source>
        <dbReference type="RuleBase" id="RU361196"/>
    </source>
</evidence>
<dbReference type="EC" id="2.4.1.18" evidence="8"/>
<name>A0A2H5Y9R8_9CHLR</name>
<evidence type="ECO:0000313" key="8">
    <source>
        <dbReference type="EMBL" id="GBD10182.1"/>
    </source>
</evidence>
<keyword evidence="8" id="KW-0808">Transferase</keyword>
<evidence type="ECO:0000256" key="3">
    <source>
        <dbReference type="PIRSR" id="PIRSR640042-1"/>
    </source>
</evidence>
<protein>
    <submittedName>
        <fullName evidence="8">1,4-alpha-glucan branching enzyme</fullName>
        <ecNumber evidence="8">2.4.1.18</ecNumber>
    </submittedName>
</protein>